<reference evidence="3" key="1">
    <citation type="journal article" date="2022" name="Int. J. Mol. Sci.">
        <title>Draft Genome of Tanacetum Coccineum: Genomic Comparison of Closely Related Tanacetum-Family Plants.</title>
        <authorList>
            <person name="Yamashiro T."/>
            <person name="Shiraishi A."/>
            <person name="Nakayama K."/>
            <person name="Satake H."/>
        </authorList>
    </citation>
    <scope>NUCLEOTIDE SEQUENCE</scope>
</reference>
<comment type="caution">
    <text evidence="3">The sequence shown here is derived from an EMBL/GenBank/DDBJ whole genome shotgun (WGS) entry which is preliminary data.</text>
</comment>
<evidence type="ECO:0000259" key="2">
    <source>
        <dbReference type="PROSITE" id="PS50994"/>
    </source>
</evidence>
<dbReference type="PANTHER" id="PTHR42648:SF18">
    <property type="entry name" value="RETROTRANSPOSON, UNCLASSIFIED-LIKE PROTEIN"/>
    <property type="match status" value="1"/>
</dbReference>
<evidence type="ECO:0000313" key="3">
    <source>
        <dbReference type="EMBL" id="GJT67124.1"/>
    </source>
</evidence>
<dbReference type="InterPro" id="IPR012337">
    <property type="entry name" value="RNaseH-like_sf"/>
</dbReference>
<organism evidence="3 4">
    <name type="scientific">Tanacetum coccineum</name>
    <dbReference type="NCBI Taxonomy" id="301880"/>
    <lineage>
        <taxon>Eukaryota</taxon>
        <taxon>Viridiplantae</taxon>
        <taxon>Streptophyta</taxon>
        <taxon>Embryophyta</taxon>
        <taxon>Tracheophyta</taxon>
        <taxon>Spermatophyta</taxon>
        <taxon>Magnoliopsida</taxon>
        <taxon>eudicotyledons</taxon>
        <taxon>Gunneridae</taxon>
        <taxon>Pentapetalae</taxon>
        <taxon>asterids</taxon>
        <taxon>campanulids</taxon>
        <taxon>Asterales</taxon>
        <taxon>Asteraceae</taxon>
        <taxon>Asteroideae</taxon>
        <taxon>Anthemideae</taxon>
        <taxon>Anthemidinae</taxon>
        <taxon>Tanacetum</taxon>
    </lineage>
</organism>
<evidence type="ECO:0000313" key="4">
    <source>
        <dbReference type="Proteomes" id="UP001151760"/>
    </source>
</evidence>
<sequence length="567" mass="65505">MRGIIVERNAKFDSFQKEIQTLKLQLSANIESNKLLNTQMDVLKKYFSEKQDKYIEEIIDLEKKKKAHDNILLGYQNPLCLCKAQRKQPALYCGYTLVKKHDTLYVIDTEETLILAEESRLKMKEKQANPLVKEKKVDITPIDYTALNKLSKHFQTLSQDIMYLAMHSNDDLVDIYDGMKKSYVEAYSQCLELEAELSKKKDMVEKYVYNELLKKQARALKPLDIALDYAWFTTRIQELLVYISATCPSSQKDSKKLVAVTPINRLRQVPFEKSRVNNSTNAIGSKPRKNTTNNRIPRPSSSNPKHKNVKVYPRNVNSSLNKKNRVFVCNANVKHVVLNVNSEFLCSTCNECLFDANHDMCVVDYLNDVNARARAKSKSVKTKEWKPTGLPKLKYEKDHLCSACSLGKSKKYSHKPKDENSNQEELYLLHMDLSGPMRVESIHGKKYILVIVDDFSRFTWVKFLRSKDETPEFIIKFLKKVQVALNATVRNIRTDNGTEFVNQSLRSYYEDVGITHQTSVARTPQQNDVVERQNRTLVEAARTMWIFSKAPLFLWAESVATAFYTQN</sequence>
<feature type="domain" description="Integrase catalytic" evidence="2">
    <location>
        <begin position="412"/>
        <end position="567"/>
    </location>
</feature>
<proteinExistence type="predicted"/>
<gene>
    <name evidence="3" type="ORF">Tco_1018604</name>
</gene>
<dbReference type="SUPFAM" id="SSF53098">
    <property type="entry name" value="Ribonuclease H-like"/>
    <property type="match status" value="1"/>
</dbReference>
<dbReference type="InterPro" id="IPR036397">
    <property type="entry name" value="RNaseH_sf"/>
</dbReference>
<dbReference type="PROSITE" id="PS50994">
    <property type="entry name" value="INTEGRASE"/>
    <property type="match status" value="1"/>
</dbReference>
<dbReference type="InterPro" id="IPR039537">
    <property type="entry name" value="Retrotran_Ty1/copia-like"/>
</dbReference>
<name>A0ABQ5FVA7_9ASTR</name>
<feature type="region of interest" description="Disordered" evidence="1">
    <location>
        <begin position="275"/>
        <end position="310"/>
    </location>
</feature>
<dbReference type="Gene3D" id="3.30.420.10">
    <property type="entry name" value="Ribonuclease H-like superfamily/Ribonuclease H"/>
    <property type="match status" value="1"/>
</dbReference>
<dbReference type="Proteomes" id="UP001151760">
    <property type="component" value="Unassembled WGS sequence"/>
</dbReference>
<feature type="compositionally biased region" description="Polar residues" evidence="1">
    <location>
        <begin position="290"/>
        <end position="303"/>
    </location>
</feature>
<protein>
    <submittedName>
        <fullName evidence="3">Retrovirus-related pol polyprotein from transposon TNT 1-94</fullName>
    </submittedName>
</protein>
<evidence type="ECO:0000256" key="1">
    <source>
        <dbReference type="SAM" id="MobiDB-lite"/>
    </source>
</evidence>
<dbReference type="PANTHER" id="PTHR42648">
    <property type="entry name" value="TRANSPOSASE, PUTATIVE-RELATED"/>
    <property type="match status" value="1"/>
</dbReference>
<dbReference type="EMBL" id="BQNB010017778">
    <property type="protein sequence ID" value="GJT67124.1"/>
    <property type="molecule type" value="Genomic_DNA"/>
</dbReference>
<dbReference type="InterPro" id="IPR001584">
    <property type="entry name" value="Integrase_cat-core"/>
</dbReference>
<dbReference type="Pfam" id="PF00665">
    <property type="entry name" value="rve"/>
    <property type="match status" value="1"/>
</dbReference>
<reference evidence="3" key="2">
    <citation type="submission" date="2022-01" db="EMBL/GenBank/DDBJ databases">
        <authorList>
            <person name="Yamashiro T."/>
            <person name="Shiraishi A."/>
            <person name="Satake H."/>
            <person name="Nakayama K."/>
        </authorList>
    </citation>
    <scope>NUCLEOTIDE SEQUENCE</scope>
</reference>
<accession>A0ABQ5FVA7</accession>
<keyword evidence="4" id="KW-1185">Reference proteome</keyword>